<evidence type="ECO:0000256" key="5">
    <source>
        <dbReference type="ARBA" id="ARBA00022729"/>
    </source>
</evidence>
<protein>
    <submittedName>
        <fullName evidence="10">Uncharacterized protein</fullName>
    </submittedName>
</protein>
<gene>
    <name evidence="10" type="ORF">R3I93_006781</name>
</gene>
<evidence type="ECO:0000256" key="8">
    <source>
        <dbReference type="SAM" id="MobiDB-lite"/>
    </source>
</evidence>
<evidence type="ECO:0000256" key="4">
    <source>
        <dbReference type="ARBA" id="ARBA00022685"/>
    </source>
</evidence>
<sequence length="119" mass="13292">MDMIYTLICGLFMLSLSLYAQPLTTVQNKQSTKALPVENRSTRPVRNGTEDARALKSRAAKEPQELDTSVKGARQRPSSGDQSNSRKKQPPKNREKRKNCFGFKLDRISDVSGMGCKSD</sequence>
<keyword evidence="11" id="KW-1185">Reference proteome</keyword>
<comment type="subcellular location">
    <subcellularLocation>
        <location evidence="1 7">Secreted</location>
    </subcellularLocation>
</comment>
<dbReference type="EMBL" id="JAYKXH010000007">
    <property type="protein sequence ID" value="KAK7162557.1"/>
    <property type="molecule type" value="Genomic_DNA"/>
</dbReference>
<dbReference type="Pfam" id="PF00212">
    <property type="entry name" value="ANP"/>
    <property type="match status" value="1"/>
</dbReference>
<reference evidence="10 11" key="1">
    <citation type="submission" date="2024-02" db="EMBL/GenBank/DDBJ databases">
        <title>Chromosome-level genome assembly of the Eurasian Minnow (Phoxinus phoxinus).</title>
        <authorList>
            <person name="Oriowo T.O."/>
            <person name="Martin S."/>
            <person name="Stange M."/>
            <person name="Chrysostomakis Y."/>
            <person name="Brown T."/>
            <person name="Winkler S."/>
            <person name="Kukowka S."/>
            <person name="Myers E.W."/>
            <person name="Bohne A."/>
        </authorList>
    </citation>
    <scope>NUCLEOTIDE SEQUENCE [LARGE SCALE GENOMIC DNA]</scope>
    <source>
        <strain evidence="10">ZFMK-TIS-60720</strain>
        <tissue evidence="10">Whole Organism</tissue>
    </source>
</reference>
<dbReference type="InterPro" id="IPR000663">
    <property type="entry name" value="Natr_peptide"/>
</dbReference>
<accession>A0AAN9D5K3</accession>
<dbReference type="GO" id="GO:0097746">
    <property type="term" value="P:blood vessel diameter maintenance"/>
    <property type="evidence" value="ECO:0007669"/>
    <property type="project" value="UniProtKB-KW"/>
</dbReference>
<dbReference type="GO" id="GO:0005179">
    <property type="term" value="F:hormone activity"/>
    <property type="evidence" value="ECO:0007669"/>
    <property type="project" value="InterPro"/>
</dbReference>
<dbReference type="PANTHER" id="PTHR12167">
    <property type="entry name" value="C-TYPE NATRIURETIC PEPTIDE"/>
    <property type="match status" value="1"/>
</dbReference>
<feature type="signal peptide" evidence="9">
    <location>
        <begin position="1"/>
        <end position="20"/>
    </location>
</feature>
<comment type="similarity">
    <text evidence="2 7">Belongs to the natriuretic peptide family.</text>
</comment>
<dbReference type="GO" id="GO:0007168">
    <property type="term" value="P:receptor guanylyl cyclase signaling pathway"/>
    <property type="evidence" value="ECO:0007669"/>
    <property type="project" value="TreeGrafter"/>
</dbReference>
<dbReference type="AlphaFoldDB" id="A0AAN9D5K3"/>
<keyword evidence="5 9" id="KW-0732">Signal</keyword>
<keyword evidence="6 7" id="KW-0838">Vasoactive</keyword>
<feature type="compositionally biased region" description="Basic and acidic residues" evidence="8">
    <location>
        <begin position="48"/>
        <end position="64"/>
    </location>
</feature>
<comment type="caution">
    <text evidence="10">The sequence shown here is derived from an EMBL/GenBank/DDBJ whole genome shotgun (WGS) entry which is preliminary data.</text>
</comment>
<evidence type="ECO:0000256" key="3">
    <source>
        <dbReference type="ARBA" id="ARBA00022525"/>
    </source>
</evidence>
<evidence type="ECO:0000256" key="9">
    <source>
        <dbReference type="SAM" id="SignalP"/>
    </source>
</evidence>
<dbReference type="GO" id="GO:0005576">
    <property type="term" value="C:extracellular region"/>
    <property type="evidence" value="ECO:0007669"/>
    <property type="project" value="UniProtKB-SubCell"/>
</dbReference>
<name>A0AAN9D5K3_9TELE</name>
<feature type="chain" id="PRO_5042861529" evidence="9">
    <location>
        <begin position="21"/>
        <end position="119"/>
    </location>
</feature>
<proteinExistence type="inferred from homology"/>
<dbReference type="Proteomes" id="UP001364617">
    <property type="component" value="Unassembled WGS sequence"/>
</dbReference>
<organism evidence="10 11">
    <name type="scientific">Phoxinus phoxinus</name>
    <name type="common">Eurasian minnow</name>
    <dbReference type="NCBI Taxonomy" id="58324"/>
    <lineage>
        <taxon>Eukaryota</taxon>
        <taxon>Metazoa</taxon>
        <taxon>Chordata</taxon>
        <taxon>Craniata</taxon>
        <taxon>Vertebrata</taxon>
        <taxon>Euteleostomi</taxon>
        <taxon>Actinopterygii</taxon>
        <taxon>Neopterygii</taxon>
        <taxon>Teleostei</taxon>
        <taxon>Ostariophysi</taxon>
        <taxon>Cypriniformes</taxon>
        <taxon>Leuciscidae</taxon>
        <taxon>Phoxininae</taxon>
        <taxon>Phoxinus</taxon>
    </lineage>
</organism>
<feature type="region of interest" description="Disordered" evidence="8">
    <location>
        <begin position="28"/>
        <end position="101"/>
    </location>
</feature>
<evidence type="ECO:0000256" key="7">
    <source>
        <dbReference type="RuleBase" id="RU003686"/>
    </source>
</evidence>
<dbReference type="InterPro" id="IPR030480">
    <property type="entry name" value="Natr_peptide_CS"/>
</dbReference>
<evidence type="ECO:0000256" key="2">
    <source>
        <dbReference type="ARBA" id="ARBA00009041"/>
    </source>
</evidence>
<evidence type="ECO:0000256" key="6">
    <source>
        <dbReference type="ARBA" id="ARBA00022858"/>
    </source>
</evidence>
<evidence type="ECO:0000256" key="1">
    <source>
        <dbReference type="ARBA" id="ARBA00004613"/>
    </source>
</evidence>
<feature type="compositionally biased region" description="Basic residues" evidence="8">
    <location>
        <begin position="85"/>
        <end position="99"/>
    </location>
</feature>
<dbReference type="PROSITE" id="PS00263">
    <property type="entry name" value="NATRIURETIC_PEPTIDE"/>
    <property type="match status" value="1"/>
</dbReference>
<evidence type="ECO:0000313" key="10">
    <source>
        <dbReference type="EMBL" id="KAK7162557.1"/>
    </source>
</evidence>
<evidence type="ECO:0000313" key="11">
    <source>
        <dbReference type="Proteomes" id="UP001364617"/>
    </source>
</evidence>
<dbReference type="SMART" id="SM00183">
    <property type="entry name" value="NAT_PEP"/>
    <property type="match status" value="1"/>
</dbReference>
<dbReference type="GO" id="GO:0006182">
    <property type="term" value="P:cGMP biosynthetic process"/>
    <property type="evidence" value="ECO:0007669"/>
    <property type="project" value="TreeGrafter"/>
</dbReference>
<keyword evidence="4" id="KW-0165">Cleavage on pair of basic residues</keyword>
<keyword evidence="3" id="KW-0964">Secreted</keyword>
<dbReference type="PANTHER" id="PTHR12167:SF2">
    <property type="entry name" value="C-TYPE NATRIURETIC PEPTIDE"/>
    <property type="match status" value="1"/>
</dbReference>